<gene>
    <name evidence="2" type="ORF">NE579_12510</name>
</gene>
<evidence type="ECO:0000256" key="1">
    <source>
        <dbReference type="SAM" id="Phobius"/>
    </source>
</evidence>
<feature type="transmembrane region" description="Helical" evidence="1">
    <location>
        <begin position="31"/>
        <end position="48"/>
    </location>
</feature>
<reference evidence="2" key="1">
    <citation type="submission" date="2022-06" db="EMBL/GenBank/DDBJ databases">
        <title>Isolation of gut microbiota from human fecal samples.</title>
        <authorList>
            <person name="Pamer E.G."/>
            <person name="Barat B."/>
            <person name="Waligurski E."/>
            <person name="Medina S."/>
            <person name="Paddock L."/>
            <person name="Mostad J."/>
        </authorList>
    </citation>
    <scope>NUCLEOTIDE SEQUENCE</scope>
    <source>
        <strain evidence="2">DFI.9.91</strain>
    </source>
</reference>
<feature type="transmembrane region" description="Helical" evidence="1">
    <location>
        <begin position="9"/>
        <end position="25"/>
    </location>
</feature>
<name>A0AAW5JSB4_9FIRM</name>
<protein>
    <submittedName>
        <fullName evidence="2">5-bromo-4-chloroindolyl phosphate hydrolysis family protein</fullName>
    </submittedName>
</protein>
<dbReference type="Proteomes" id="UP001204562">
    <property type="component" value="Unassembled WGS sequence"/>
</dbReference>
<dbReference type="RefSeq" id="WP_256304495.1">
    <property type="nucleotide sequence ID" value="NZ_JANFYS010000027.1"/>
</dbReference>
<organism evidence="2 3">
    <name type="scientific">Intestinimonas massiliensis</name>
    <name type="common">ex Afouda et al. 2020</name>
    <dbReference type="NCBI Taxonomy" id="1673721"/>
    <lineage>
        <taxon>Bacteria</taxon>
        <taxon>Bacillati</taxon>
        <taxon>Bacillota</taxon>
        <taxon>Clostridia</taxon>
        <taxon>Eubacteriales</taxon>
        <taxon>Intestinimonas</taxon>
    </lineage>
</organism>
<evidence type="ECO:0000313" key="2">
    <source>
        <dbReference type="EMBL" id="MCQ4771280.1"/>
    </source>
</evidence>
<keyword evidence="1" id="KW-0812">Transmembrane</keyword>
<dbReference type="InterPro" id="IPR018770">
    <property type="entry name" value="ChloroindolylP_hydrolase"/>
</dbReference>
<accession>A0AAW5JSB4</accession>
<evidence type="ECO:0000313" key="3">
    <source>
        <dbReference type="Proteomes" id="UP001204562"/>
    </source>
</evidence>
<keyword evidence="1" id="KW-0472">Membrane</keyword>
<comment type="caution">
    <text evidence="2">The sequence shown here is derived from an EMBL/GenBank/DDBJ whole genome shotgun (WGS) entry which is preliminary data.</text>
</comment>
<dbReference type="AlphaFoldDB" id="A0AAW5JSB4"/>
<dbReference type="EMBL" id="JANFYS010000027">
    <property type="protein sequence ID" value="MCQ4771280.1"/>
    <property type="molecule type" value="Genomic_DNA"/>
</dbReference>
<sequence length="220" mass="24356">MAHIVKKSPWPVYAVGLVWLVFGLFLPLYKLIHFLAAAGLSIAAYLVVKKLCPDKTFTVPDPEPEPEPAATGSPELDELIRQRDLALSEMHRLNDSIEDPKISAQIDHMEAVTAKIIAHVVEHPRKLPQIRKFLNYYLPTTLKLLNAYDRMDAAGVSGANIDGTMGKIETMMDTVATAFDRQLDALFGDEALDISTDITVMENMLAREGLAGESLRAEQQ</sequence>
<keyword evidence="1" id="KW-1133">Transmembrane helix</keyword>
<dbReference type="Pfam" id="PF10112">
    <property type="entry name" value="Halogen_Hydrol"/>
    <property type="match status" value="1"/>
</dbReference>
<proteinExistence type="predicted"/>